<dbReference type="EMBL" id="BSBI01000009">
    <property type="protein sequence ID" value="GLF96986.1"/>
    <property type="molecule type" value="Genomic_DNA"/>
</dbReference>
<evidence type="ECO:0000313" key="5">
    <source>
        <dbReference type="EMBL" id="GLF96986.1"/>
    </source>
</evidence>
<feature type="region of interest" description="Disordered" evidence="1">
    <location>
        <begin position="35"/>
        <end position="135"/>
    </location>
</feature>
<feature type="domain" description="Calcineurin-like phosphoesterase" evidence="3">
    <location>
        <begin position="857"/>
        <end position="1011"/>
    </location>
</feature>
<sequence>MRSNRPTHPTPLRGPRTATLLTATLCALLLGLVPPAAADAGPSGPPGASSASSASDPAGTSDTSSASSDTSSASSDPSGTDSDPRPAHPSEVLRPVAPPPPSAPLRDSPGPDAESAAPRGIVDGDGIETARSSRPVAPGVRLTSYDRLESGSWLRVDTLAVDLGGSGVRADYLFPGRVAARETVSALAARHDPGPGRRTVAALNGDFFDIAQTGAPQGPGIRDGEVTHSPADGAHRAVGIGPDGAGRVLRLYFDGTLTLPSGPYPLTAYNAANVPAGGIGAYTPAWGSADRALTVDAAAPTAPVAEAVVRDGAVVSVTGRPGAAPVEPGTTVLVGREAGAARLAALRPGDPVSWEYRPRTDGGPVPRTAVGGRELLVVDGVPQNHDGQGNNTAAPRTAVGFSRDGGAMRILTVDGRQADSGGVTLTELGVMMRDAGAYNALNLDGGGSSTLLARAPGSAALRVENSPSDGSERTVPNGLALTAPAGSGRLHGYWVTTRTPALAAPTADPVRGGRPERVFPGLTRRLAAAGYDETWGPAAGAPRWRSLRPWVGRVDAGGVFRARHGGTAVVTAARDRARGRIALTVLDDLARIAPTTRRIGLAGTGATETFGVVGFDAHGNSAPVEPADVRVDHDPDLFDVRDDGAGSFAVTARTPGGAGRVTLTVGGTTTSLAVATGLARQPVTDFADAGSWTFTQARADGSVAATPAGHDGTGLELTYDFTRSTATRAAYANPPRRLAVPGTPRSFTLWIHGDGRGAWPTLHLKDAAGSDQLLRGPYVTWTGWRQVEFTVPAAAPAPFAVHRFYLTETAAARQYTGRVVIDDLVAQVPPPVELPPPPRTADPLIATAAATARRDWRFAVMSDAQFVARDPDSAIVRQTRRTLREIRAARPDFLLVNGDLVDEGGPADLAFARRVLTEELGTALPWTYVPGNHEVMGGRIDDFTAEFGPAHRSFDHRGTRIITLDTSRLTLRGGGIAQIAALRERLDAAAADPGIGSVLVVQHVPPRDPTPQQGSRLGDRKEAALLEEWLSGFRRTTGKGAAFIGAHAGVFHAERVDGVPYLINGNTGKTPAGPADQGGFTGWSLVGVDEVGPAERAAARQRPWRGGPDWLSVRTTAHTDGLTLDAPPALAPGRSATVRATVLQGTREVPAAHPVSVDWTGSRGLHLGRPAAARPRHTASFDPVTGRLTALRPGTVTLTVTVSGVTRSAEILIPATTPSVPMPTTTMPPVSGPVPAAPAPVLVRPAAPSPYANQAPVVVRTPAPVLVQSRAPAVHRPSAPAPVRASAPALVRALAPCRTPAPPPRSPCEKPPHPAAWG</sequence>
<keyword evidence="5" id="KW-0378">Hydrolase</keyword>
<keyword evidence="2" id="KW-0732">Signal</keyword>
<feature type="signal peptide" evidence="2">
    <location>
        <begin position="1"/>
        <end position="38"/>
    </location>
</feature>
<feature type="compositionally biased region" description="Low complexity" evidence="1">
    <location>
        <begin position="35"/>
        <end position="81"/>
    </location>
</feature>
<proteinExistence type="predicted"/>
<dbReference type="GO" id="GO:0016798">
    <property type="term" value="F:hydrolase activity, acting on glycosyl bonds"/>
    <property type="evidence" value="ECO:0007669"/>
    <property type="project" value="UniProtKB-KW"/>
</dbReference>
<dbReference type="InterPro" id="IPR029052">
    <property type="entry name" value="Metallo-depent_PP-like"/>
</dbReference>
<name>A0ABQ5P310_9ACTN</name>
<dbReference type="InterPro" id="IPR018711">
    <property type="entry name" value="NAGPA"/>
</dbReference>
<dbReference type="InterPro" id="IPR004843">
    <property type="entry name" value="Calcineurin-like_PHP"/>
</dbReference>
<evidence type="ECO:0000256" key="1">
    <source>
        <dbReference type="SAM" id="MobiDB-lite"/>
    </source>
</evidence>
<accession>A0ABQ5P310</accession>
<feature type="region of interest" description="Disordered" evidence="1">
    <location>
        <begin position="1296"/>
        <end position="1318"/>
    </location>
</feature>
<feature type="domain" description="Phosphodiester glycosidase" evidence="4">
    <location>
        <begin position="305"/>
        <end position="481"/>
    </location>
</feature>
<protein>
    <submittedName>
        <fullName evidence="5">Phosphodiester glycosidase family protein</fullName>
    </submittedName>
</protein>
<keyword evidence="5" id="KW-0326">Glycosidase</keyword>
<reference evidence="5 6" key="1">
    <citation type="submission" date="2022-10" db="EMBL/GenBank/DDBJ databases">
        <title>Draft genome sequence of Streptomyces sp. YSPA8.</title>
        <authorList>
            <person name="Moriuchi R."/>
            <person name="Dohra H."/>
            <person name="Yamamura H."/>
            <person name="Kodani S."/>
        </authorList>
    </citation>
    <scope>NUCLEOTIDE SEQUENCE [LARGE SCALE GENOMIC DNA]</scope>
    <source>
        <strain evidence="5 6">YSPA8</strain>
    </source>
</reference>
<organism evidence="5 6">
    <name type="scientific">Streptomyces yaizuensis</name>
    <dbReference type="NCBI Taxonomy" id="2989713"/>
    <lineage>
        <taxon>Bacteria</taxon>
        <taxon>Bacillati</taxon>
        <taxon>Actinomycetota</taxon>
        <taxon>Actinomycetes</taxon>
        <taxon>Kitasatosporales</taxon>
        <taxon>Streptomycetaceae</taxon>
        <taxon>Streptomyces</taxon>
    </lineage>
</organism>
<evidence type="ECO:0000256" key="2">
    <source>
        <dbReference type="SAM" id="SignalP"/>
    </source>
</evidence>
<dbReference type="SUPFAM" id="SSF56300">
    <property type="entry name" value="Metallo-dependent phosphatases"/>
    <property type="match status" value="1"/>
</dbReference>
<comment type="caution">
    <text evidence="5">The sequence shown here is derived from an EMBL/GenBank/DDBJ whole genome shotgun (WGS) entry which is preliminary data.</text>
</comment>
<dbReference type="Proteomes" id="UP001291653">
    <property type="component" value="Unassembled WGS sequence"/>
</dbReference>
<dbReference type="RefSeq" id="WP_407706054.1">
    <property type="nucleotide sequence ID" value="NZ_BSBI01000009.1"/>
</dbReference>
<dbReference type="PANTHER" id="PTHR40446">
    <property type="entry name" value="N-ACETYLGLUCOSAMINE-1-PHOSPHODIESTER ALPHA-N-ACETYLGLUCOSAMINIDASE"/>
    <property type="match status" value="1"/>
</dbReference>
<dbReference type="Pfam" id="PF09992">
    <property type="entry name" value="NAGPA"/>
    <property type="match status" value="1"/>
</dbReference>
<dbReference type="Pfam" id="PF00149">
    <property type="entry name" value="Metallophos"/>
    <property type="match status" value="1"/>
</dbReference>
<evidence type="ECO:0000313" key="6">
    <source>
        <dbReference type="Proteomes" id="UP001291653"/>
    </source>
</evidence>
<dbReference type="PANTHER" id="PTHR40446:SF2">
    <property type="entry name" value="N-ACETYLGLUCOSAMINE-1-PHOSPHODIESTER ALPHA-N-ACETYLGLUCOSAMINIDASE"/>
    <property type="match status" value="1"/>
</dbReference>
<gene>
    <name evidence="5" type="ORF">SYYSPA8_21835</name>
</gene>
<evidence type="ECO:0000259" key="4">
    <source>
        <dbReference type="Pfam" id="PF09992"/>
    </source>
</evidence>
<feature type="chain" id="PRO_5045593720" evidence="2">
    <location>
        <begin position="39"/>
        <end position="1318"/>
    </location>
</feature>
<evidence type="ECO:0000259" key="3">
    <source>
        <dbReference type="Pfam" id="PF00149"/>
    </source>
</evidence>
<keyword evidence="6" id="KW-1185">Reference proteome</keyword>
<dbReference type="Gene3D" id="3.60.21.10">
    <property type="match status" value="1"/>
</dbReference>